<dbReference type="SUPFAM" id="SSF51182">
    <property type="entry name" value="RmlC-like cupins"/>
    <property type="match status" value="1"/>
</dbReference>
<dbReference type="InterPro" id="IPR053146">
    <property type="entry name" value="QDO-like"/>
</dbReference>
<evidence type="ECO:0000259" key="1">
    <source>
        <dbReference type="Pfam" id="PF07883"/>
    </source>
</evidence>
<gene>
    <name evidence="2" type="ORF">FHR33_008279</name>
</gene>
<keyword evidence="3" id="KW-1185">Reference proteome</keyword>
<dbReference type="GO" id="GO:0051213">
    <property type="term" value="F:dioxygenase activity"/>
    <property type="evidence" value="ECO:0007669"/>
    <property type="project" value="UniProtKB-KW"/>
</dbReference>
<name>A0A7W5VAC6_9ACTN</name>
<keyword evidence="2" id="KW-0223">Dioxygenase</keyword>
<keyword evidence="2" id="KW-0560">Oxidoreductase</keyword>
<dbReference type="AlphaFoldDB" id="A0A7W5VAC6"/>
<dbReference type="PANTHER" id="PTHR36440">
    <property type="entry name" value="PUTATIVE (AFU_ORTHOLOGUE AFUA_8G07350)-RELATED"/>
    <property type="match status" value="1"/>
</dbReference>
<evidence type="ECO:0000313" key="3">
    <source>
        <dbReference type="Proteomes" id="UP000579945"/>
    </source>
</evidence>
<evidence type="ECO:0000313" key="2">
    <source>
        <dbReference type="EMBL" id="MBB3732419.1"/>
    </source>
</evidence>
<comment type="caution">
    <text evidence="2">The sequence shown here is derived from an EMBL/GenBank/DDBJ whole genome shotgun (WGS) entry which is preliminary data.</text>
</comment>
<dbReference type="Gene3D" id="2.60.120.10">
    <property type="entry name" value="Jelly Rolls"/>
    <property type="match status" value="1"/>
</dbReference>
<proteinExistence type="predicted"/>
<organism evidence="2 3">
    <name type="scientific">Nonomuraea dietziae</name>
    <dbReference type="NCBI Taxonomy" id="65515"/>
    <lineage>
        <taxon>Bacteria</taxon>
        <taxon>Bacillati</taxon>
        <taxon>Actinomycetota</taxon>
        <taxon>Actinomycetes</taxon>
        <taxon>Streptosporangiales</taxon>
        <taxon>Streptosporangiaceae</taxon>
        <taxon>Nonomuraea</taxon>
    </lineage>
</organism>
<dbReference type="InterPro" id="IPR011051">
    <property type="entry name" value="RmlC_Cupin_sf"/>
</dbReference>
<dbReference type="InterPro" id="IPR013096">
    <property type="entry name" value="Cupin_2"/>
</dbReference>
<feature type="domain" description="Cupin type-2" evidence="1">
    <location>
        <begin position="40"/>
        <end position="106"/>
    </location>
</feature>
<dbReference type="PANTHER" id="PTHR36440:SF1">
    <property type="entry name" value="PUTATIVE (AFU_ORTHOLOGUE AFUA_8G07350)-RELATED"/>
    <property type="match status" value="1"/>
</dbReference>
<sequence>MANKVVVRKPGEGDAFWVLGGLYEVKAASSETNGSVTVMHMTLPPGSGPPPHTHAGGEIAYVLEGTVRLQIGEESVEAGPDSFVYIPEGTLETFEPTSTARVLFVYLPGGLDEFFAEVGERAPSRELPPPSDSPPDVDRLVAAAGKYGVQMRPPA</sequence>
<protein>
    <submittedName>
        <fullName evidence="2">Quercetin dioxygenase-like cupin family protein</fullName>
    </submittedName>
</protein>
<dbReference type="InterPro" id="IPR014710">
    <property type="entry name" value="RmlC-like_jellyroll"/>
</dbReference>
<dbReference type="EMBL" id="JACIBV010000001">
    <property type="protein sequence ID" value="MBB3732419.1"/>
    <property type="molecule type" value="Genomic_DNA"/>
</dbReference>
<accession>A0A7W5VAC6</accession>
<dbReference type="RefSeq" id="WP_183659388.1">
    <property type="nucleotide sequence ID" value="NZ_BAAAXX010000082.1"/>
</dbReference>
<reference evidence="2 3" key="1">
    <citation type="submission" date="2020-08" db="EMBL/GenBank/DDBJ databases">
        <title>Sequencing the genomes of 1000 actinobacteria strains.</title>
        <authorList>
            <person name="Klenk H.-P."/>
        </authorList>
    </citation>
    <scope>NUCLEOTIDE SEQUENCE [LARGE SCALE GENOMIC DNA]</scope>
    <source>
        <strain evidence="2 3">DSM 44320</strain>
    </source>
</reference>
<dbReference type="Pfam" id="PF07883">
    <property type="entry name" value="Cupin_2"/>
    <property type="match status" value="1"/>
</dbReference>
<dbReference type="GeneID" id="95394461"/>
<dbReference type="Proteomes" id="UP000579945">
    <property type="component" value="Unassembled WGS sequence"/>
</dbReference>